<dbReference type="SUPFAM" id="SSF56219">
    <property type="entry name" value="DNase I-like"/>
    <property type="match status" value="1"/>
</dbReference>
<reference evidence="1" key="1">
    <citation type="submission" date="2021-02" db="EMBL/GenBank/DDBJ databases">
        <authorList>
            <person name="Nowell W R."/>
        </authorList>
    </citation>
    <scope>NUCLEOTIDE SEQUENCE</scope>
</reference>
<evidence type="ECO:0008006" key="3">
    <source>
        <dbReference type="Google" id="ProtNLM"/>
    </source>
</evidence>
<gene>
    <name evidence="1" type="ORF">XAT740_LOCUS24355</name>
</gene>
<evidence type="ECO:0000313" key="1">
    <source>
        <dbReference type="EMBL" id="CAF1214123.1"/>
    </source>
</evidence>
<dbReference type="Gene3D" id="3.60.10.10">
    <property type="entry name" value="Endonuclease/exonuclease/phosphatase"/>
    <property type="match status" value="1"/>
</dbReference>
<dbReference type="EMBL" id="CAJNOR010001879">
    <property type="protein sequence ID" value="CAF1214123.1"/>
    <property type="molecule type" value="Genomic_DNA"/>
</dbReference>
<evidence type="ECO:0000313" key="2">
    <source>
        <dbReference type="Proteomes" id="UP000663828"/>
    </source>
</evidence>
<organism evidence="1 2">
    <name type="scientific">Adineta ricciae</name>
    <name type="common">Rotifer</name>
    <dbReference type="NCBI Taxonomy" id="249248"/>
    <lineage>
        <taxon>Eukaryota</taxon>
        <taxon>Metazoa</taxon>
        <taxon>Spiralia</taxon>
        <taxon>Gnathifera</taxon>
        <taxon>Rotifera</taxon>
        <taxon>Eurotatoria</taxon>
        <taxon>Bdelloidea</taxon>
        <taxon>Adinetida</taxon>
        <taxon>Adinetidae</taxon>
        <taxon>Adineta</taxon>
    </lineage>
</organism>
<proteinExistence type="predicted"/>
<accession>A0A814XBP9</accession>
<name>A0A814XBP9_ADIRI</name>
<dbReference type="Proteomes" id="UP000663828">
    <property type="component" value="Unassembled WGS sequence"/>
</dbReference>
<keyword evidence="2" id="KW-1185">Reference proteome</keyword>
<sequence length="316" mass="35206">MAASSSSNVNNEANISEQQGFVVVSWNVLHLIHEINHTYDLSPVINRYSIKENWSNEQQRLNDIIKTLSDILVKYSSIECFICLQEVPGDLLPMLDVMIHAHVGPVLINKPMVHVRSYPRVPTTRRGPRQPLYINPSESLVTIHYNPYVADANKPVDNRMGATSTLLNDRAYWTQCPCDPGKGALSIVTSSGLTVVNIHVPFKEQHAMSLLNSLHWPRQDTPFVLVGDINRQASAFMHMIQTVTNGKPSAGLLCSIAPDKPTRVGLEQDGTLKKYSIDHYLVSASLRNLTTAPALVYDNIGDISDHFPIVLQFNSM</sequence>
<comment type="caution">
    <text evidence="1">The sequence shown here is derived from an EMBL/GenBank/DDBJ whole genome shotgun (WGS) entry which is preliminary data.</text>
</comment>
<dbReference type="AlphaFoldDB" id="A0A814XBP9"/>
<protein>
    <recommendedName>
        <fullName evidence="3">Endonuclease/exonuclease/phosphatase domain-containing protein</fullName>
    </recommendedName>
</protein>
<dbReference type="InterPro" id="IPR036691">
    <property type="entry name" value="Endo/exonu/phosph_ase_sf"/>
</dbReference>